<evidence type="ECO:0000256" key="14">
    <source>
        <dbReference type="PIRSR" id="PIRSR000109-2"/>
    </source>
</evidence>
<dbReference type="EMBL" id="JRFA01000002">
    <property type="protein sequence ID" value="KGN76362.1"/>
    <property type="molecule type" value="Genomic_DNA"/>
</dbReference>
<dbReference type="PROSITE" id="PS00461">
    <property type="entry name" value="6PGD"/>
    <property type="match status" value="1"/>
</dbReference>
<keyword evidence="18" id="KW-1185">Reference proteome</keyword>
<dbReference type="Gene3D" id="1.10.1040.10">
    <property type="entry name" value="N-(1-d-carboxylethyl)-l-norvaline Dehydrogenase, domain 2"/>
    <property type="match status" value="1"/>
</dbReference>
<comment type="function">
    <text evidence="1 12">Catalyzes the oxidative decarboxylation of 6-phosphogluconate to ribulose 5-phosphate and CO(2), with concomitant reduction of NADP to NADPH.</text>
</comment>
<evidence type="ECO:0000313" key="17">
    <source>
        <dbReference type="EMBL" id="KGN76362.1"/>
    </source>
</evidence>
<dbReference type="AlphaFoldDB" id="A0A0A2EFK4"/>
<feature type="domain" description="6-phosphogluconate dehydrogenase C-terminal" evidence="16">
    <location>
        <begin position="185"/>
        <end position="474"/>
    </location>
</feature>
<dbReference type="InterPro" id="IPR006114">
    <property type="entry name" value="6PGDH_C"/>
</dbReference>
<evidence type="ECO:0000256" key="10">
    <source>
        <dbReference type="ARBA" id="ARBA00023126"/>
    </source>
</evidence>
<dbReference type="Gene3D" id="1.20.5.320">
    <property type="entry name" value="6-Phosphogluconate Dehydrogenase, domain 3"/>
    <property type="match status" value="1"/>
</dbReference>
<dbReference type="PRINTS" id="PR00076">
    <property type="entry name" value="6PGDHDRGNASE"/>
</dbReference>
<accession>A0A0A2EFK4</accession>
<dbReference type="InterPro" id="IPR006183">
    <property type="entry name" value="Pgluconate_DH"/>
</dbReference>
<evidence type="ECO:0000256" key="9">
    <source>
        <dbReference type="ARBA" id="ARBA00023064"/>
    </source>
</evidence>
<evidence type="ECO:0000256" key="6">
    <source>
        <dbReference type="ARBA" id="ARBA00018193"/>
    </source>
</evidence>
<sequence>MKEKSDIGLIGLAVMGENLALNMERNGFQVSVYNRPHKTGENPTDRLMKERGKGKNFLPFIDIPAFVASLERPRKIMLMIRAGSPVDDVIGQLTPHLETGDVIIDGGNSNYNDSERRYEELKAQGILFVGAGVSGGEEGALNGPSLMPGGNPEAWPLIKPVFEKIAAKASDGAPCCEWVGSGGAGHFVKMVHNGIEYGDMQLISEAYELMRVSLDMDNERMSAVFAEWNRGKLDSYLIEITAEILKHKTAEGDYLVDKILDTAGQKGTGKWSVISSMEFGAVLSLIASAVYERSLSYLKELRVQTAGLFPHAVTAEPVTDKKLKDIHDSLYASKLISYTQGFRLMMSASIEKGWNLDLAAIARIWRGGCIIRSVFLNRIAEAYERNPQLEHLLLDEYFRREIEEVLPAWANTVSEALLKGISLPAFSTALNYFYSLRSADLPSNLLQAQRDYFGAHTFERVDRPRGQFFHENWTGEGGETKSGTYTV</sequence>
<feature type="binding site" description="in other chain" evidence="14">
    <location>
        <position position="266"/>
    </location>
    <ligand>
        <name>substrate</name>
        <note>ligand shared between dimeric partners</note>
    </ligand>
</feature>
<dbReference type="GO" id="GO:0019521">
    <property type="term" value="P:D-gluconate metabolic process"/>
    <property type="evidence" value="ECO:0007669"/>
    <property type="project" value="UniProtKB-KW"/>
</dbReference>
<evidence type="ECO:0000259" key="16">
    <source>
        <dbReference type="SMART" id="SM01350"/>
    </source>
</evidence>
<feature type="active site" description="Proton donor" evidence="13">
    <location>
        <position position="196"/>
    </location>
</feature>
<feature type="binding site" description="in other chain" evidence="14">
    <location>
        <begin position="134"/>
        <end position="136"/>
    </location>
    <ligand>
        <name>substrate</name>
        <note>ligand shared between dimeric partners</note>
    </ligand>
</feature>
<dbReference type="Pfam" id="PF03446">
    <property type="entry name" value="NAD_binding_2"/>
    <property type="match status" value="1"/>
</dbReference>
<dbReference type="EC" id="1.1.1.44" evidence="5 12"/>
<dbReference type="NCBIfam" id="NF006765">
    <property type="entry name" value="PRK09287.1"/>
    <property type="match status" value="1"/>
</dbReference>
<feature type="binding site" description="in other chain" evidence="14">
    <location>
        <position position="108"/>
    </location>
    <ligand>
        <name>substrate</name>
        <note>ligand shared between dimeric partners</note>
    </ligand>
</feature>
<dbReference type="InterPro" id="IPR036291">
    <property type="entry name" value="NAD(P)-bd_dom_sf"/>
</dbReference>
<feature type="binding site" description="in other chain" evidence="14">
    <location>
        <begin position="192"/>
        <end position="193"/>
    </location>
    <ligand>
        <name>substrate</name>
        <note>ligand shared between dimeric partners</note>
    </ligand>
</feature>
<reference evidence="17 18" key="1">
    <citation type="submission" date="2014-09" db="EMBL/GenBank/DDBJ databases">
        <title>Draft Genome Sequence of Porphyromonas macacae COT-192_OH2859.</title>
        <authorList>
            <person name="Wallis C."/>
            <person name="Deusch O."/>
            <person name="O'Flynn C."/>
            <person name="Davis I."/>
            <person name="Horsfall A."/>
            <person name="Kirkwood N."/>
            <person name="Harris S."/>
            <person name="Eisen J.A."/>
            <person name="Coil D.A."/>
            <person name="Darling A.E."/>
            <person name="Jospin G."/>
            <person name="Alexiev A."/>
        </authorList>
    </citation>
    <scope>NUCLEOTIDE SEQUENCE [LARGE SCALE GENOMIC DNA]</scope>
    <source>
        <strain evidence="18">COT-192 OH2859</strain>
    </source>
</reference>
<dbReference type="UniPathway" id="UPA00115">
    <property type="reaction ID" value="UER00410"/>
</dbReference>
<proteinExistence type="inferred from homology"/>
<dbReference type="RefSeq" id="WP_036872618.1">
    <property type="nucleotide sequence ID" value="NZ_JBGYTE010000011.1"/>
</dbReference>
<dbReference type="FunFam" id="1.10.1040.10:FF:000002">
    <property type="entry name" value="6-phosphogluconate dehydrogenase, decarboxylating"/>
    <property type="match status" value="1"/>
</dbReference>
<dbReference type="PIRSF" id="PIRSF000109">
    <property type="entry name" value="6PGD"/>
    <property type="match status" value="1"/>
</dbReference>
<dbReference type="SUPFAM" id="SSF51735">
    <property type="entry name" value="NAD(P)-binding Rossmann-fold domains"/>
    <property type="match status" value="1"/>
</dbReference>
<dbReference type="SMART" id="SM01350">
    <property type="entry name" value="6PGD"/>
    <property type="match status" value="1"/>
</dbReference>
<dbReference type="Gene3D" id="3.40.50.720">
    <property type="entry name" value="NAD(P)-binding Rossmann-like Domain"/>
    <property type="match status" value="1"/>
</dbReference>
<dbReference type="InterPro" id="IPR013328">
    <property type="entry name" value="6PGD_dom2"/>
</dbReference>
<evidence type="ECO:0000256" key="8">
    <source>
        <dbReference type="ARBA" id="ARBA00023002"/>
    </source>
</evidence>
<organism evidence="17 18">
    <name type="scientific">Porphyromonas macacae</name>
    <dbReference type="NCBI Taxonomy" id="28115"/>
    <lineage>
        <taxon>Bacteria</taxon>
        <taxon>Pseudomonadati</taxon>
        <taxon>Bacteroidota</taxon>
        <taxon>Bacteroidia</taxon>
        <taxon>Bacteroidales</taxon>
        <taxon>Porphyromonadaceae</taxon>
        <taxon>Porphyromonas</taxon>
    </lineage>
</organism>
<comment type="subunit">
    <text evidence="4 12">Homodimer.</text>
</comment>
<dbReference type="eggNOG" id="COG0362">
    <property type="taxonomic scope" value="Bacteria"/>
</dbReference>
<feature type="binding site" evidence="14">
    <location>
        <position position="450"/>
    </location>
    <ligand>
        <name>substrate</name>
        <note>ligand shared between dimeric partners</note>
    </ligand>
</feature>
<evidence type="ECO:0000256" key="12">
    <source>
        <dbReference type="PIRNR" id="PIRNR000109"/>
    </source>
</evidence>
<dbReference type="SUPFAM" id="SSF48179">
    <property type="entry name" value="6-phosphogluconate dehydrogenase C-terminal domain-like"/>
    <property type="match status" value="1"/>
</dbReference>
<dbReference type="Proteomes" id="UP000030103">
    <property type="component" value="Unassembled WGS sequence"/>
</dbReference>
<comment type="catalytic activity">
    <reaction evidence="11 12 15">
        <text>6-phospho-D-gluconate + NADP(+) = D-ribulose 5-phosphate + CO2 + NADPH</text>
        <dbReference type="Rhea" id="RHEA:10116"/>
        <dbReference type="ChEBI" id="CHEBI:16526"/>
        <dbReference type="ChEBI" id="CHEBI:57783"/>
        <dbReference type="ChEBI" id="CHEBI:58121"/>
        <dbReference type="ChEBI" id="CHEBI:58349"/>
        <dbReference type="ChEBI" id="CHEBI:58759"/>
        <dbReference type="EC" id="1.1.1.44"/>
    </reaction>
</comment>
<keyword evidence="10 12" id="KW-0570">Pentose shunt</keyword>
<dbReference type="GO" id="GO:0006098">
    <property type="term" value="P:pentose-phosphate shunt"/>
    <property type="evidence" value="ECO:0007669"/>
    <property type="project" value="UniProtKB-UniPathway"/>
</dbReference>
<dbReference type="Pfam" id="PF00393">
    <property type="entry name" value="6PGD"/>
    <property type="match status" value="1"/>
</dbReference>
<evidence type="ECO:0000256" key="3">
    <source>
        <dbReference type="ARBA" id="ARBA00008419"/>
    </source>
</evidence>
<dbReference type="InterPro" id="IPR006184">
    <property type="entry name" value="6PGdom_BS"/>
</dbReference>
<dbReference type="GO" id="GO:0004616">
    <property type="term" value="F:phosphogluconate dehydrogenase (decarboxylating) activity"/>
    <property type="evidence" value="ECO:0007669"/>
    <property type="project" value="UniProtKB-EC"/>
</dbReference>
<evidence type="ECO:0000256" key="7">
    <source>
        <dbReference type="ARBA" id="ARBA00022857"/>
    </source>
</evidence>
<feature type="active site" description="Proton acceptor" evidence="13">
    <location>
        <position position="189"/>
    </location>
</feature>
<feature type="binding site" description="in other chain" evidence="14">
    <location>
        <position position="197"/>
    </location>
    <ligand>
        <name>substrate</name>
        <note>ligand shared between dimeric partners</note>
    </ligand>
</feature>
<feature type="binding site" evidence="14">
    <location>
        <position position="456"/>
    </location>
    <ligand>
        <name>substrate</name>
        <note>ligand shared between dimeric partners</note>
    </ligand>
</feature>
<dbReference type="FunFam" id="1.20.5.320:FF:000002">
    <property type="entry name" value="6-phosphogluconate dehydrogenase, decarboxylating"/>
    <property type="match status" value="1"/>
</dbReference>
<keyword evidence="9 15" id="KW-0311">Gluconate utilization</keyword>
<evidence type="ECO:0000256" key="11">
    <source>
        <dbReference type="ARBA" id="ARBA00048640"/>
    </source>
</evidence>
<protein>
    <recommendedName>
        <fullName evidence="6 12">6-phosphogluconate dehydrogenase, decarboxylating</fullName>
        <ecNumber evidence="5 12">1.1.1.44</ecNumber>
    </recommendedName>
</protein>
<dbReference type="InterPro" id="IPR008927">
    <property type="entry name" value="6-PGluconate_DH-like_C_sf"/>
</dbReference>
<dbReference type="STRING" id="28115.HQ47_00825"/>
<evidence type="ECO:0000313" key="18">
    <source>
        <dbReference type="Proteomes" id="UP000030103"/>
    </source>
</evidence>
<evidence type="ECO:0000256" key="2">
    <source>
        <dbReference type="ARBA" id="ARBA00004874"/>
    </source>
</evidence>
<feature type="binding site" description="in other chain" evidence="14">
    <location>
        <position position="293"/>
    </location>
    <ligand>
        <name>substrate</name>
        <note>ligand shared between dimeric partners</note>
    </ligand>
</feature>
<evidence type="ECO:0000256" key="4">
    <source>
        <dbReference type="ARBA" id="ARBA00011738"/>
    </source>
</evidence>
<comment type="similarity">
    <text evidence="3 12 15">Belongs to the 6-phosphogluconate dehydrogenase family.</text>
</comment>
<dbReference type="GO" id="GO:0050661">
    <property type="term" value="F:NADP binding"/>
    <property type="evidence" value="ECO:0007669"/>
    <property type="project" value="InterPro"/>
</dbReference>
<keyword evidence="7 12" id="KW-0521">NADP</keyword>
<dbReference type="NCBIfam" id="TIGR00873">
    <property type="entry name" value="gnd"/>
    <property type="match status" value="1"/>
</dbReference>
<gene>
    <name evidence="17" type="ORF">HQ47_00825</name>
</gene>
<dbReference type="FunFam" id="3.40.50.720:FF:000007">
    <property type="entry name" value="6-phosphogluconate dehydrogenase, decarboxylating"/>
    <property type="match status" value="1"/>
</dbReference>
<evidence type="ECO:0000256" key="1">
    <source>
        <dbReference type="ARBA" id="ARBA00002526"/>
    </source>
</evidence>
<comment type="pathway">
    <text evidence="2 12 15">Carbohydrate degradation; pentose phosphate pathway; D-ribulose 5-phosphate from D-glucose 6-phosphate (oxidative stage): step 3/3.</text>
</comment>
<dbReference type="OrthoDB" id="9804542at2"/>
<comment type="caution">
    <text evidence="17">The sequence shown here is derived from an EMBL/GenBank/DDBJ whole genome shotgun (WGS) entry which is preliminary data.</text>
</comment>
<evidence type="ECO:0000256" key="15">
    <source>
        <dbReference type="RuleBase" id="RU000485"/>
    </source>
</evidence>
<evidence type="ECO:0000256" key="5">
    <source>
        <dbReference type="ARBA" id="ARBA00013011"/>
    </source>
</evidence>
<dbReference type="PANTHER" id="PTHR11811">
    <property type="entry name" value="6-PHOSPHOGLUCONATE DEHYDROGENASE"/>
    <property type="match status" value="1"/>
</dbReference>
<dbReference type="InterPro" id="IPR006113">
    <property type="entry name" value="6PGDH_Gnd/GntZ"/>
</dbReference>
<name>A0A0A2EFK4_9PORP</name>
<keyword evidence="8 12" id="KW-0560">Oxidoreductase</keyword>
<dbReference type="InterPro" id="IPR006115">
    <property type="entry name" value="6PGDH_NADP-bd"/>
</dbReference>
<evidence type="ECO:0000256" key="13">
    <source>
        <dbReference type="PIRSR" id="PIRSR000109-1"/>
    </source>
</evidence>